<proteinExistence type="predicted"/>
<feature type="transmembrane region" description="Helical" evidence="2">
    <location>
        <begin position="136"/>
        <end position="156"/>
    </location>
</feature>
<evidence type="ECO:0000313" key="4">
    <source>
        <dbReference type="Proteomes" id="UP000015105"/>
    </source>
</evidence>
<keyword evidence="2" id="KW-0472">Membrane</keyword>
<reference evidence="3" key="4">
    <citation type="submission" date="2019-03" db="UniProtKB">
        <authorList>
            <consortium name="EnsemblPlants"/>
        </authorList>
    </citation>
    <scope>IDENTIFICATION</scope>
</reference>
<evidence type="ECO:0000256" key="2">
    <source>
        <dbReference type="SAM" id="Phobius"/>
    </source>
</evidence>
<sequence>MTKIIPDELPSGSSAETTKGKGPPSPAGHLDDDGHKIFQHVFVTSFMFVCFIAFALLLWSEHNVIFTAITFLYSMVMSHLWLIKRRDQNKTQEPKDCELSAICTRAPPELMLVATGIMLISLGVAIFVFRPDWRDLAFVAFMVSSSTAVMLIYLKLEEIDRKSLEKFNDASNLV</sequence>
<dbReference type="Gramene" id="AET7Gv21299100.1">
    <property type="protein sequence ID" value="AET7Gv21299100.1"/>
    <property type="gene ID" value="AET7Gv21299100"/>
</dbReference>
<keyword evidence="2" id="KW-0812">Transmembrane</keyword>
<reference evidence="4" key="2">
    <citation type="journal article" date="2017" name="Nat. Plants">
        <title>The Aegilops tauschii genome reveals multiple impacts of transposons.</title>
        <authorList>
            <person name="Zhao G."/>
            <person name="Zou C."/>
            <person name="Li K."/>
            <person name="Wang K."/>
            <person name="Li T."/>
            <person name="Gao L."/>
            <person name="Zhang X."/>
            <person name="Wang H."/>
            <person name="Yang Z."/>
            <person name="Liu X."/>
            <person name="Jiang W."/>
            <person name="Mao L."/>
            <person name="Kong X."/>
            <person name="Jiao Y."/>
            <person name="Jia J."/>
        </authorList>
    </citation>
    <scope>NUCLEOTIDE SEQUENCE [LARGE SCALE GENOMIC DNA]</scope>
    <source>
        <strain evidence="4">cv. AL8/78</strain>
    </source>
</reference>
<dbReference type="AlphaFoldDB" id="A0A453T985"/>
<dbReference type="Proteomes" id="UP000015105">
    <property type="component" value="Chromosome 7D"/>
</dbReference>
<feature type="transmembrane region" description="Helical" evidence="2">
    <location>
        <begin position="65"/>
        <end position="83"/>
    </location>
</feature>
<reference evidence="4" key="1">
    <citation type="journal article" date="2014" name="Science">
        <title>Ancient hybridizations among the ancestral genomes of bread wheat.</title>
        <authorList>
            <consortium name="International Wheat Genome Sequencing Consortium,"/>
            <person name="Marcussen T."/>
            <person name="Sandve S.R."/>
            <person name="Heier L."/>
            <person name="Spannagl M."/>
            <person name="Pfeifer M."/>
            <person name="Jakobsen K.S."/>
            <person name="Wulff B.B."/>
            <person name="Steuernagel B."/>
            <person name="Mayer K.F."/>
            <person name="Olsen O.A."/>
        </authorList>
    </citation>
    <scope>NUCLEOTIDE SEQUENCE [LARGE SCALE GENOMIC DNA]</scope>
    <source>
        <strain evidence="4">cv. AL8/78</strain>
    </source>
</reference>
<dbReference type="EnsemblPlants" id="AET7Gv21299100.1">
    <property type="protein sequence ID" value="AET7Gv21299100.1"/>
    <property type="gene ID" value="AET7Gv21299100"/>
</dbReference>
<name>A0A453T985_AEGTS</name>
<evidence type="ECO:0000256" key="1">
    <source>
        <dbReference type="SAM" id="MobiDB-lite"/>
    </source>
</evidence>
<feature type="transmembrane region" description="Helical" evidence="2">
    <location>
        <begin position="41"/>
        <end position="59"/>
    </location>
</feature>
<organism evidence="3 4">
    <name type="scientific">Aegilops tauschii subsp. strangulata</name>
    <name type="common">Goatgrass</name>
    <dbReference type="NCBI Taxonomy" id="200361"/>
    <lineage>
        <taxon>Eukaryota</taxon>
        <taxon>Viridiplantae</taxon>
        <taxon>Streptophyta</taxon>
        <taxon>Embryophyta</taxon>
        <taxon>Tracheophyta</taxon>
        <taxon>Spermatophyta</taxon>
        <taxon>Magnoliopsida</taxon>
        <taxon>Liliopsida</taxon>
        <taxon>Poales</taxon>
        <taxon>Poaceae</taxon>
        <taxon>BOP clade</taxon>
        <taxon>Pooideae</taxon>
        <taxon>Triticodae</taxon>
        <taxon>Triticeae</taxon>
        <taxon>Triticinae</taxon>
        <taxon>Aegilops</taxon>
    </lineage>
</organism>
<reference evidence="3" key="5">
    <citation type="journal article" date="2021" name="G3 (Bethesda)">
        <title>Aegilops tauschii genome assembly Aet v5.0 features greater sequence contiguity and improved annotation.</title>
        <authorList>
            <person name="Wang L."/>
            <person name="Zhu T."/>
            <person name="Rodriguez J.C."/>
            <person name="Deal K.R."/>
            <person name="Dubcovsky J."/>
            <person name="McGuire P.E."/>
            <person name="Lux T."/>
            <person name="Spannagl M."/>
            <person name="Mayer K.F.X."/>
            <person name="Baldrich P."/>
            <person name="Meyers B.C."/>
            <person name="Huo N."/>
            <person name="Gu Y.Q."/>
            <person name="Zhou H."/>
            <person name="Devos K.M."/>
            <person name="Bennetzen J.L."/>
            <person name="Unver T."/>
            <person name="Budak H."/>
            <person name="Gulick P.J."/>
            <person name="Galiba G."/>
            <person name="Kalapos B."/>
            <person name="Nelson D.R."/>
            <person name="Li P."/>
            <person name="You F.M."/>
            <person name="Luo M.C."/>
            <person name="Dvorak J."/>
        </authorList>
    </citation>
    <scope>NUCLEOTIDE SEQUENCE [LARGE SCALE GENOMIC DNA]</scope>
    <source>
        <strain evidence="3">cv. AL8/78</strain>
    </source>
</reference>
<evidence type="ECO:0000313" key="3">
    <source>
        <dbReference type="EnsemblPlants" id="AET7Gv21299100.1"/>
    </source>
</evidence>
<reference evidence="3" key="3">
    <citation type="journal article" date="2017" name="Nature">
        <title>Genome sequence of the progenitor of the wheat D genome Aegilops tauschii.</title>
        <authorList>
            <person name="Luo M.C."/>
            <person name="Gu Y.Q."/>
            <person name="Puiu D."/>
            <person name="Wang H."/>
            <person name="Twardziok S.O."/>
            <person name="Deal K.R."/>
            <person name="Huo N."/>
            <person name="Zhu T."/>
            <person name="Wang L."/>
            <person name="Wang Y."/>
            <person name="McGuire P.E."/>
            <person name="Liu S."/>
            <person name="Long H."/>
            <person name="Ramasamy R.K."/>
            <person name="Rodriguez J.C."/>
            <person name="Van S.L."/>
            <person name="Yuan L."/>
            <person name="Wang Z."/>
            <person name="Xia Z."/>
            <person name="Xiao L."/>
            <person name="Anderson O.D."/>
            <person name="Ouyang S."/>
            <person name="Liang Y."/>
            <person name="Zimin A.V."/>
            <person name="Pertea G."/>
            <person name="Qi P."/>
            <person name="Bennetzen J.L."/>
            <person name="Dai X."/>
            <person name="Dawson M.W."/>
            <person name="Muller H.G."/>
            <person name="Kugler K."/>
            <person name="Rivarola-Duarte L."/>
            <person name="Spannagl M."/>
            <person name="Mayer K.F.X."/>
            <person name="Lu F.H."/>
            <person name="Bevan M.W."/>
            <person name="Leroy P."/>
            <person name="Li P."/>
            <person name="You F.M."/>
            <person name="Sun Q."/>
            <person name="Liu Z."/>
            <person name="Lyons E."/>
            <person name="Wicker T."/>
            <person name="Salzberg S.L."/>
            <person name="Devos K.M."/>
            <person name="Dvorak J."/>
        </authorList>
    </citation>
    <scope>NUCLEOTIDE SEQUENCE [LARGE SCALE GENOMIC DNA]</scope>
    <source>
        <strain evidence="3">cv. AL8/78</strain>
    </source>
</reference>
<keyword evidence="2" id="KW-1133">Transmembrane helix</keyword>
<feature type="region of interest" description="Disordered" evidence="1">
    <location>
        <begin position="1"/>
        <end position="29"/>
    </location>
</feature>
<protein>
    <submittedName>
        <fullName evidence="3">Uncharacterized protein</fullName>
    </submittedName>
</protein>
<feature type="transmembrane region" description="Helical" evidence="2">
    <location>
        <begin position="110"/>
        <end position="130"/>
    </location>
</feature>
<accession>A0A453T985</accession>
<keyword evidence="4" id="KW-1185">Reference proteome</keyword>